<keyword evidence="1" id="KW-0732">Signal</keyword>
<accession>A0AAE0VHI0</accession>
<sequence>MNKGALFFVFVLLGYVQSAATGSETIWLEDVTPRFQTEKMTSSGLNLADHLTFRLRRGSYVFTLNLERNHDINPDTDMYILRNVRNGRFRISKSRNLEKE</sequence>
<gene>
    <name evidence="2" type="ORF">CHS0354_007826</name>
</gene>
<reference evidence="2" key="2">
    <citation type="journal article" date="2021" name="Genome Biol. Evol.">
        <title>Developing a high-quality reference genome for a parasitic bivalve with doubly uniparental inheritance (Bivalvia: Unionida).</title>
        <authorList>
            <person name="Smith C.H."/>
        </authorList>
    </citation>
    <scope>NUCLEOTIDE SEQUENCE</scope>
    <source>
        <strain evidence="2">CHS0354</strain>
        <tissue evidence="2">Mantle</tissue>
    </source>
</reference>
<feature type="signal peptide" evidence="1">
    <location>
        <begin position="1"/>
        <end position="21"/>
    </location>
</feature>
<dbReference type="AlphaFoldDB" id="A0AAE0VHI0"/>
<reference evidence="2" key="1">
    <citation type="journal article" date="2021" name="Genome Biol. Evol.">
        <title>A High-Quality Reference Genome for a Parasitic Bivalve with Doubly Uniparental Inheritance (Bivalvia: Unionida).</title>
        <authorList>
            <person name="Smith C.H."/>
        </authorList>
    </citation>
    <scope>NUCLEOTIDE SEQUENCE</scope>
    <source>
        <strain evidence="2">CHS0354</strain>
    </source>
</reference>
<proteinExistence type="predicted"/>
<comment type="caution">
    <text evidence="2">The sequence shown here is derived from an EMBL/GenBank/DDBJ whole genome shotgun (WGS) entry which is preliminary data.</text>
</comment>
<evidence type="ECO:0000256" key="1">
    <source>
        <dbReference type="SAM" id="SignalP"/>
    </source>
</evidence>
<keyword evidence="3" id="KW-1185">Reference proteome</keyword>
<feature type="non-terminal residue" evidence="2">
    <location>
        <position position="100"/>
    </location>
</feature>
<organism evidence="2 3">
    <name type="scientific">Potamilus streckersoni</name>
    <dbReference type="NCBI Taxonomy" id="2493646"/>
    <lineage>
        <taxon>Eukaryota</taxon>
        <taxon>Metazoa</taxon>
        <taxon>Spiralia</taxon>
        <taxon>Lophotrochozoa</taxon>
        <taxon>Mollusca</taxon>
        <taxon>Bivalvia</taxon>
        <taxon>Autobranchia</taxon>
        <taxon>Heteroconchia</taxon>
        <taxon>Palaeoheterodonta</taxon>
        <taxon>Unionida</taxon>
        <taxon>Unionoidea</taxon>
        <taxon>Unionidae</taxon>
        <taxon>Ambleminae</taxon>
        <taxon>Lampsilini</taxon>
        <taxon>Potamilus</taxon>
    </lineage>
</organism>
<reference evidence="2" key="3">
    <citation type="submission" date="2023-05" db="EMBL/GenBank/DDBJ databases">
        <authorList>
            <person name="Smith C.H."/>
        </authorList>
    </citation>
    <scope>NUCLEOTIDE SEQUENCE</scope>
    <source>
        <strain evidence="2">CHS0354</strain>
        <tissue evidence="2">Mantle</tissue>
    </source>
</reference>
<feature type="chain" id="PRO_5042037001" evidence="1">
    <location>
        <begin position="22"/>
        <end position="100"/>
    </location>
</feature>
<protein>
    <submittedName>
        <fullName evidence="2">Uncharacterized protein</fullName>
    </submittedName>
</protein>
<evidence type="ECO:0000313" key="3">
    <source>
        <dbReference type="Proteomes" id="UP001195483"/>
    </source>
</evidence>
<dbReference type="EMBL" id="JAEAOA010000530">
    <property type="protein sequence ID" value="KAK3578114.1"/>
    <property type="molecule type" value="Genomic_DNA"/>
</dbReference>
<evidence type="ECO:0000313" key="2">
    <source>
        <dbReference type="EMBL" id="KAK3578114.1"/>
    </source>
</evidence>
<name>A0AAE0VHI0_9BIVA</name>
<dbReference type="Proteomes" id="UP001195483">
    <property type="component" value="Unassembled WGS sequence"/>
</dbReference>